<dbReference type="GO" id="GO:0003676">
    <property type="term" value="F:nucleic acid binding"/>
    <property type="evidence" value="ECO:0007669"/>
    <property type="project" value="InterPro"/>
</dbReference>
<dbReference type="PANTHER" id="PTHR47326:SF1">
    <property type="entry name" value="HTH PSQ-TYPE DOMAIN-CONTAINING PROTEIN"/>
    <property type="match status" value="1"/>
</dbReference>
<dbReference type="PANTHER" id="PTHR47326">
    <property type="entry name" value="TRANSPOSABLE ELEMENT TC3 TRANSPOSASE-LIKE PROTEIN"/>
    <property type="match status" value="1"/>
</dbReference>
<reference evidence="2 3" key="1">
    <citation type="submission" date="2015-09" db="EMBL/GenBank/DDBJ databases">
        <title>Atta colombica WGS genome.</title>
        <authorList>
            <person name="Nygaard S."/>
            <person name="Hu H."/>
            <person name="Boomsma J."/>
            <person name="Zhang G."/>
        </authorList>
    </citation>
    <scope>NUCLEOTIDE SEQUENCE [LARGE SCALE GENOMIC DNA]</scope>
    <source>
        <strain evidence="2">Treedump-2</strain>
        <tissue evidence="2">Whole body</tissue>
    </source>
</reference>
<proteinExistence type="predicted"/>
<dbReference type="InterPro" id="IPR032135">
    <property type="entry name" value="DUF4817"/>
</dbReference>
<keyword evidence="3" id="KW-1185">Reference proteome</keyword>
<dbReference type="EMBL" id="KQ976574">
    <property type="protein sequence ID" value="KYM80299.1"/>
    <property type="molecule type" value="Genomic_DNA"/>
</dbReference>
<evidence type="ECO:0000313" key="2">
    <source>
        <dbReference type="EMBL" id="KYM80299.1"/>
    </source>
</evidence>
<feature type="domain" description="DUF4817" evidence="1">
    <location>
        <begin position="5"/>
        <end position="30"/>
    </location>
</feature>
<dbReference type="AlphaFoldDB" id="A0A195B7X8"/>
<evidence type="ECO:0000313" key="3">
    <source>
        <dbReference type="Proteomes" id="UP000078540"/>
    </source>
</evidence>
<organism evidence="2 3">
    <name type="scientific">Atta colombica</name>
    <dbReference type="NCBI Taxonomy" id="520822"/>
    <lineage>
        <taxon>Eukaryota</taxon>
        <taxon>Metazoa</taxon>
        <taxon>Ecdysozoa</taxon>
        <taxon>Arthropoda</taxon>
        <taxon>Hexapoda</taxon>
        <taxon>Insecta</taxon>
        <taxon>Pterygota</taxon>
        <taxon>Neoptera</taxon>
        <taxon>Endopterygota</taxon>
        <taxon>Hymenoptera</taxon>
        <taxon>Apocrita</taxon>
        <taxon>Aculeata</taxon>
        <taxon>Formicoidea</taxon>
        <taxon>Formicidae</taxon>
        <taxon>Myrmicinae</taxon>
        <taxon>Atta</taxon>
    </lineage>
</organism>
<protein>
    <recommendedName>
        <fullName evidence="1">DUF4817 domain-containing protein</fullName>
    </recommendedName>
</protein>
<accession>A0A195B7X8</accession>
<name>A0A195B7X8_9HYME</name>
<gene>
    <name evidence="2" type="ORF">ALC53_09393</name>
</gene>
<sequence>MGRYTLEQNWEILKTYFQSESSTQTVRIISRNADVNWPPCSCDLTPLDYFLWGTVKDECYANTVENVLKNWIDRMGYYAASCGSHLNEIVFHV</sequence>
<dbReference type="Proteomes" id="UP000078540">
    <property type="component" value="Unassembled WGS sequence"/>
</dbReference>
<evidence type="ECO:0000259" key="1">
    <source>
        <dbReference type="Pfam" id="PF16087"/>
    </source>
</evidence>
<dbReference type="Pfam" id="PF16087">
    <property type="entry name" value="DUF4817"/>
    <property type="match status" value="1"/>
</dbReference>
<dbReference type="Gene3D" id="3.30.420.10">
    <property type="entry name" value="Ribonuclease H-like superfamily/Ribonuclease H"/>
    <property type="match status" value="1"/>
</dbReference>
<dbReference type="InterPro" id="IPR036397">
    <property type="entry name" value="RNaseH_sf"/>
</dbReference>